<reference evidence="1 2" key="1">
    <citation type="submission" date="2014-07" db="EMBL/GenBank/DDBJ databases">
        <title>Methanogenic archaea and the global carbon cycle.</title>
        <authorList>
            <person name="Henriksen J.R."/>
            <person name="Luke J."/>
            <person name="Reinhart S."/>
            <person name="Benedict M.N."/>
            <person name="Youngblut N.D."/>
            <person name="Metcalf M.E."/>
            <person name="Whitaker R.J."/>
            <person name="Metcalf W.W."/>
        </authorList>
    </citation>
    <scope>NUCLEOTIDE SEQUENCE [LARGE SCALE GENOMIC DNA]</scope>
    <source>
        <strain evidence="1 2">227</strain>
    </source>
</reference>
<dbReference type="KEGG" id="mbar:MSBR2_1410"/>
<dbReference type="PATRIC" id="fig|1434106.5.peg.1809"/>
<dbReference type="HOGENOM" id="CLU_2519723_0_0_2"/>
<evidence type="ECO:0000313" key="1">
    <source>
        <dbReference type="EMBL" id="AKB57926.1"/>
    </source>
</evidence>
<sequence length="84" mass="9191">MGVTSYNIVKSYFGDASEQTTDPVMPDSDSTQPVEINDSGAQNIVNGSANTVNNQGIVNTIEQYWFDFRNANLSNITFNFFGGN</sequence>
<accession>A0A0E3LQA4</accession>
<dbReference type="Proteomes" id="UP000033079">
    <property type="component" value="Chromosome"/>
</dbReference>
<organism evidence="1 2">
    <name type="scientific">Methanosarcina barkeri 227</name>
    <dbReference type="NCBI Taxonomy" id="1434106"/>
    <lineage>
        <taxon>Archaea</taxon>
        <taxon>Methanobacteriati</taxon>
        <taxon>Methanobacteriota</taxon>
        <taxon>Stenosarchaea group</taxon>
        <taxon>Methanomicrobia</taxon>
        <taxon>Methanosarcinales</taxon>
        <taxon>Methanosarcinaceae</taxon>
        <taxon>Methanosarcina</taxon>
    </lineage>
</organism>
<dbReference type="EMBL" id="CP009530">
    <property type="protein sequence ID" value="AKB57926.1"/>
    <property type="molecule type" value="Genomic_DNA"/>
</dbReference>
<protein>
    <submittedName>
        <fullName evidence="1">Uncharacterized protein</fullName>
    </submittedName>
</protein>
<dbReference type="AlphaFoldDB" id="A0A0E3LQA4"/>
<proteinExistence type="predicted"/>
<name>A0A0E3LQA4_METBA</name>
<evidence type="ECO:0000313" key="2">
    <source>
        <dbReference type="Proteomes" id="UP000033079"/>
    </source>
</evidence>
<gene>
    <name evidence="1" type="ORF">MSBR2_1410</name>
</gene>